<comment type="caution">
    <text evidence="2">The sequence shown here is derived from an EMBL/GenBank/DDBJ whole genome shotgun (WGS) entry which is preliminary data.</text>
</comment>
<name>A0A916VEL5_9FIRM</name>
<keyword evidence="1" id="KW-1133">Transmembrane helix</keyword>
<gene>
    <name evidence="2" type="ORF">ANBU17_28750</name>
</gene>
<sequence>MKTLIVIGMWIVGAIMIAIMRKVAPENNGWYPVWALFVCVVFTLSSLTW</sequence>
<dbReference type="RefSeq" id="WP_201312179.1">
    <property type="nucleotide sequence ID" value="NZ_BLYI01000067.1"/>
</dbReference>
<organism evidence="2 3">
    <name type="scientific">Anaerostipes butyraticus</name>
    <dbReference type="NCBI Taxonomy" id="645466"/>
    <lineage>
        <taxon>Bacteria</taxon>
        <taxon>Bacillati</taxon>
        <taxon>Bacillota</taxon>
        <taxon>Clostridia</taxon>
        <taxon>Lachnospirales</taxon>
        <taxon>Lachnospiraceae</taxon>
        <taxon>Anaerostipes</taxon>
    </lineage>
</organism>
<accession>A0A916VEL5</accession>
<evidence type="ECO:0000313" key="2">
    <source>
        <dbReference type="EMBL" id="GFO86528.1"/>
    </source>
</evidence>
<evidence type="ECO:0000313" key="3">
    <source>
        <dbReference type="Proteomes" id="UP000613208"/>
    </source>
</evidence>
<keyword evidence="1" id="KW-0812">Transmembrane</keyword>
<feature type="transmembrane region" description="Helical" evidence="1">
    <location>
        <begin position="30"/>
        <end position="48"/>
    </location>
</feature>
<keyword evidence="3" id="KW-1185">Reference proteome</keyword>
<dbReference type="EMBL" id="BLYI01000067">
    <property type="protein sequence ID" value="GFO86528.1"/>
    <property type="molecule type" value="Genomic_DNA"/>
</dbReference>
<protein>
    <submittedName>
        <fullName evidence="2">Uncharacterized protein</fullName>
    </submittedName>
</protein>
<dbReference type="AlphaFoldDB" id="A0A916VEL5"/>
<proteinExistence type="predicted"/>
<dbReference type="Proteomes" id="UP000613208">
    <property type="component" value="Unassembled WGS sequence"/>
</dbReference>
<reference evidence="2" key="1">
    <citation type="submission" date="2020-06" db="EMBL/GenBank/DDBJ databases">
        <title>Characterization of fructooligosaccharide metabolism and fructooligosaccharide-degrading enzymes in human commensal butyrate producers.</title>
        <authorList>
            <person name="Tanno H."/>
            <person name="Fujii T."/>
            <person name="Hirano K."/>
            <person name="Maeno S."/>
            <person name="Tonozuka T."/>
            <person name="Sakamoto M."/>
            <person name="Ohkuma M."/>
            <person name="Tochio T."/>
            <person name="Endo A."/>
        </authorList>
    </citation>
    <scope>NUCLEOTIDE SEQUENCE</scope>
    <source>
        <strain evidence="2">JCM 17466</strain>
    </source>
</reference>
<evidence type="ECO:0000256" key="1">
    <source>
        <dbReference type="SAM" id="Phobius"/>
    </source>
</evidence>
<keyword evidence="1" id="KW-0472">Membrane</keyword>
<feature type="transmembrane region" description="Helical" evidence="1">
    <location>
        <begin position="7"/>
        <end position="24"/>
    </location>
</feature>